<dbReference type="PROSITE" id="PS00061">
    <property type="entry name" value="ADH_SHORT"/>
    <property type="match status" value="1"/>
</dbReference>
<dbReference type="SUPFAM" id="SSF51735">
    <property type="entry name" value="NAD(P)-binding Rossmann-fold domains"/>
    <property type="match status" value="1"/>
</dbReference>
<dbReference type="PANTHER" id="PTHR43639">
    <property type="entry name" value="OXIDOREDUCTASE, SHORT-CHAIN DEHYDROGENASE/REDUCTASE FAMILY (AFU_ORTHOLOGUE AFUA_5G02870)"/>
    <property type="match status" value="1"/>
</dbReference>
<dbReference type="InterPro" id="IPR002347">
    <property type="entry name" value="SDR_fam"/>
</dbReference>
<dbReference type="EMBL" id="BAABAT010000006">
    <property type="protein sequence ID" value="GAA4248777.1"/>
    <property type="molecule type" value="Genomic_DNA"/>
</dbReference>
<evidence type="ECO:0000256" key="1">
    <source>
        <dbReference type="ARBA" id="ARBA00006484"/>
    </source>
</evidence>
<evidence type="ECO:0000313" key="3">
    <source>
        <dbReference type="EMBL" id="GAA4248777.1"/>
    </source>
</evidence>
<dbReference type="PRINTS" id="PR00080">
    <property type="entry name" value="SDRFAMILY"/>
</dbReference>
<dbReference type="InterPro" id="IPR020904">
    <property type="entry name" value="Sc_DH/Rdtase_CS"/>
</dbReference>
<dbReference type="PRINTS" id="PR00081">
    <property type="entry name" value="GDHRDH"/>
</dbReference>
<dbReference type="InterPro" id="IPR036291">
    <property type="entry name" value="NAD(P)-bd_dom_sf"/>
</dbReference>
<comment type="caution">
    <text evidence="3">The sequence shown here is derived from an EMBL/GenBank/DDBJ whole genome shotgun (WGS) entry which is preliminary data.</text>
</comment>
<dbReference type="CDD" id="cd05233">
    <property type="entry name" value="SDR_c"/>
    <property type="match status" value="1"/>
</dbReference>
<reference evidence="4" key="1">
    <citation type="journal article" date="2019" name="Int. J. Syst. Evol. Microbiol.">
        <title>The Global Catalogue of Microorganisms (GCM) 10K type strain sequencing project: providing services to taxonomists for standard genome sequencing and annotation.</title>
        <authorList>
            <consortium name="The Broad Institute Genomics Platform"/>
            <consortium name="The Broad Institute Genome Sequencing Center for Infectious Disease"/>
            <person name="Wu L."/>
            <person name="Ma J."/>
        </authorList>
    </citation>
    <scope>NUCLEOTIDE SEQUENCE [LARGE SCALE GENOMIC DNA]</scope>
    <source>
        <strain evidence="4">JCM 17441</strain>
    </source>
</reference>
<sequence>MTRLANKSALITGSTSGIGRAIAERFAAEGATVIVSGRRADLGAEVVRGIVAAGGRASFVPADLNAGAAAIEELAATVGTVDILVNNAAYLIGGRATPETPEDVVDAALSTNIKAPYLLTAALAPKMRTGGSGAIVNIGSINALTGMAGTALYSATKAALHAMTAAWAAEFGPHGIRVNTIAPGPTDVEWSTHLRPMLERMVSTVPSGRLAQAAEVAAAAAFLASDEALHIHGATLPVDGGLTAVTAHGALAHTSA</sequence>
<dbReference type="PANTHER" id="PTHR43639:SF1">
    <property type="entry name" value="SHORT-CHAIN DEHYDROGENASE_REDUCTASE FAMILY PROTEIN"/>
    <property type="match status" value="1"/>
</dbReference>
<evidence type="ECO:0000313" key="4">
    <source>
        <dbReference type="Proteomes" id="UP001500620"/>
    </source>
</evidence>
<keyword evidence="4" id="KW-1185">Reference proteome</keyword>
<comment type="similarity">
    <text evidence="1">Belongs to the short-chain dehydrogenases/reductases (SDR) family.</text>
</comment>
<gene>
    <name evidence="3" type="ORF">GCM10022255_030180</name>
</gene>
<dbReference type="RefSeq" id="WP_345126485.1">
    <property type="nucleotide sequence ID" value="NZ_BAABAT010000006.1"/>
</dbReference>
<accession>A0ABP8D6S0</accession>
<protein>
    <submittedName>
        <fullName evidence="3">SDR family oxidoreductase</fullName>
    </submittedName>
</protein>
<keyword evidence="2" id="KW-0560">Oxidoreductase</keyword>
<dbReference type="Proteomes" id="UP001500620">
    <property type="component" value="Unassembled WGS sequence"/>
</dbReference>
<evidence type="ECO:0000256" key="2">
    <source>
        <dbReference type="ARBA" id="ARBA00023002"/>
    </source>
</evidence>
<proteinExistence type="inferred from homology"/>
<name>A0ABP8D6S0_9ACTN</name>
<dbReference type="Gene3D" id="3.40.50.720">
    <property type="entry name" value="NAD(P)-binding Rossmann-like Domain"/>
    <property type="match status" value="1"/>
</dbReference>
<dbReference type="Pfam" id="PF13561">
    <property type="entry name" value="adh_short_C2"/>
    <property type="match status" value="1"/>
</dbReference>
<organism evidence="3 4">
    <name type="scientific">Dactylosporangium darangshiense</name>
    <dbReference type="NCBI Taxonomy" id="579108"/>
    <lineage>
        <taxon>Bacteria</taxon>
        <taxon>Bacillati</taxon>
        <taxon>Actinomycetota</taxon>
        <taxon>Actinomycetes</taxon>
        <taxon>Micromonosporales</taxon>
        <taxon>Micromonosporaceae</taxon>
        <taxon>Dactylosporangium</taxon>
    </lineage>
</organism>